<organism evidence="2 3">
    <name type="scientific">Cirrhinus mrigala</name>
    <name type="common">Mrigala</name>
    <dbReference type="NCBI Taxonomy" id="683832"/>
    <lineage>
        <taxon>Eukaryota</taxon>
        <taxon>Metazoa</taxon>
        <taxon>Chordata</taxon>
        <taxon>Craniata</taxon>
        <taxon>Vertebrata</taxon>
        <taxon>Euteleostomi</taxon>
        <taxon>Actinopterygii</taxon>
        <taxon>Neopterygii</taxon>
        <taxon>Teleostei</taxon>
        <taxon>Ostariophysi</taxon>
        <taxon>Cypriniformes</taxon>
        <taxon>Cyprinidae</taxon>
        <taxon>Labeoninae</taxon>
        <taxon>Labeonini</taxon>
        <taxon>Cirrhinus</taxon>
    </lineage>
</organism>
<dbReference type="Proteomes" id="UP001529510">
    <property type="component" value="Unassembled WGS sequence"/>
</dbReference>
<reference evidence="2 3" key="1">
    <citation type="submission" date="2024-05" db="EMBL/GenBank/DDBJ databases">
        <title>Genome sequencing and assembly of Indian major carp, Cirrhinus mrigala (Hamilton, 1822).</title>
        <authorList>
            <person name="Mohindra V."/>
            <person name="Chowdhury L.M."/>
            <person name="Lal K."/>
            <person name="Jena J.K."/>
        </authorList>
    </citation>
    <scope>NUCLEOTIDE SEQUENCE [LARGE SCALE GENOMIC DNA]</scope>
    <source>
        <strain evidence="2">CM1030</strain>
        <tissue evidence="2">Blood</tissue>
    </source>
</reference>
<keyword evidence="3" id="KW-1185">Reference proteome</keyword>
<dbReference type="EMBL" id="JAMKFB020000018">
    <property type="protein sequence ID" value="KAL0168361.1"/>
    <property type="molecule type" value="Genomic_DNA"/>
</dbReference>
<evidence type="ECO:0000313" key="3">
    <source>
        <dbReference type="Proteomes" id="UP001529510"/>
    </source>
</evidence>
<name>A0ABD0P5H9_CIRMR</name>
<evidence type="ECO:0000256" key="1">
    <source>
        <dbReference type="SAM" id="MobiDB-lite"/>
    </source>
</evidence>
<feature type="compositionally biased region" description="Basic and acidic residues" evidence="1">
    <location>
        <begin position="71"/>
        <end position="80"/>
    </location>
</feature>
<sequence>MRGFRGLFNKSSKSSVDTHIGVPPRKRSITDHLLRRTASAPAKGRKKTKMPLAEATSDRKHSSGDSQTAYVERRAGDRKALQHRPVSMPLDKLLHSHLSLSTPDREGPDPGADTIIG</sequence>
<evidence type="ECO:0000313" key="2">
    <source>
        <dbReference type="EMBL" id="KAL0168361.1"/>
    </source>
</evidence>
<accession>A0ABD0P5H9</accession>
<proteinExistence type="predicted"/>
<gene>
    <name evidence="2" type="ORF">M9458_036583</name>
</gene>
<dbReference type="AlphaFoldDB" id="A0ABD0P5H9"/>
<protein>
    <submittedName>
        <fullName evidence="2">Uncharacterized protein</fullName>
    </submittedName>
</protein>
<comment type="caution">
    <text evidence="2">The sequence shown here is derived from an EMBL/GenBank/DDBJ whole genome shotgun (WGS) entry which is preliminary data.</text>
</comment>
<feature type="region of interest" description="Disordered" evidence="1">
    <location>
        <begin position="1"/>
        <end position="117"/>
    </location>
</feature>